<accession>A0A4D4J0N2</accession>
<reference evidence="3" key="1">
    <citation type="submission" date="2019-04" db="EMBL/GenBank/DDBJ databases">
        <title>Draft genome sequence of Pseudonocardiaceae bacterium SL3-2-4.</title>
        <authorList>
            <person name="Ningsih F."/>
            <person name="Yokota A."/>
            <person name="Sakai Y."/>
            <person name="Nanatani K."/>
            <person name="Yabe S."/>
            <person name="Oetari A."/>
            <person name="Sjamsuridzal W."/>
        </authorList>
    </citation>
    <scope>NUCLEOTIDE SEQUENCE [LARGE SCALE GENOMIC DNA]</scope>
    <source>
        <strain evidence="3">SL3-2-4</strain>
    </source>
</reference>
<dbReference type="EMBL" id="BJFL01000005">
    <property type="protein sequence ID" value="GDY30021.1"/>
    <property type="molecule type" value="Genomic_DNA"/>
</dbReference>
<name>A0A4D4J0N2_9PSEU</name>
<dbReference type="AlphaFoldDB" id="A0A4D4J0N2"/>
<dbReference type="PROSITE" id="PS51462">
    <property type="entry name" value="NUDIX"/>
    <property type="match status" value="1"/>
</dbReference>
<feature type="domain" description="Nudix hydrolase" evidence="1">
    <location>
        <begin position="1"/>
        <end position="89"/>
    </location>
</feature>
<evidence type="ECO:0000259" key="1">
    <source>
        <dbReference type="PROSITE" id="PS51462"/>
    </source>
</evidence>
<evidence type="ECO:0000313" key="3">
    <source>
        <dbReference type="Proteomes" id="UP000298860"/>
    </source>
</evidence>
<proteinExistence type="predicted"/>
<evidence type="ECO:0000313" key="2">
    <source>
        <dbReference type="EMBL" id="GDY30021.1"/>
    </source>
</evidence>
<dbReference type="Proteomes" id="UP000298860">
    <property type="component" value="Unassembled WGS sequence"/>
</dbReference>
<dbReference type="Pfam" id="PF00293">
    <property type="entry name" value="NUDIX"/>
    <property type="match status" value="1"/>
</dbReference>
<dbReference type="InterPro" id="IPR015797">
    <property type="entry name" value="NUDIX_hydrolase-like_dom_sf"/>
</dbReference>
<protein>
    <recommendedName>
        <fullName evidence="1">Nudix hydrolase domain-containing protein</fullName>
    </recommendedName>
</protein>
<dbReference type="InterPro" id="IPR000086">
    <property type="entry name" value="NUDIX_hydrolase_dom"/>
</dbReference>
<keyword evidence="3" id="KW-1185">Reference proteome</keyword>
<sequence length="98" mass="10857">MRQGESDAEAVVREVYEETRLSVTVGPLLGSVLRPAPHGTFEIHDYLCQVVDGDLRAGDDADAAEWFDREMFTTLHRDGMLVDGLAQALEGWDALPRV</sequence>
<comment type="caution">
    <text evidence="2">The sequence shown here is derived from an EMBL/GenBank/DDBJ whole genome shotgun (WGS) entry which is preliminary data.</text>
</comment>
<gene>
    <name evidence="2" type="ORF">GTS_16540</name>
</gene>
<dbReference type="Gene3D" id="3.90.79.10">
    <property type="entry name" value="Nucleoside Triphosphate Pyrophosphohydrolase"/>
    <property type="match status" value="1"/>
</dbReference>
<dbReference type="SUPFAM" id="SSF55811">
    <property type="entry name" value="Nudix"/>
    <property type="match status" value="1"/>
</dbReference>
<organism evidence="2 3">
    <name type="scientific">Gandjariella thermophila</name>
    <dbReference type="NCBI Taxonomy" id="1931992"/>
    <lineage>
        <taxon>Bacteria</taxon>
        <taxon>Bacillati</taxon>
        <taxon>Actinomycetota</taxon>
        <taxon>Actinomycetes</taxon>
        <taxon>Pseudonocardiales</taxon>
        <taxon>Pseudonocardiaceae</taxon>
        <taxon>Gandjariella</taxon>
    </lineage>
</organism>